<evidence type="ECO:0000313" key="7">
    <source>
        <dbReference type="Proteomes" id="UP000469440"/>
    </source>
</evidence>
<dbReference type="OrthoDB" id="1640114at2"/>
<dbReference type="EMBL" id="CP060286">
    <property type="protein sequence ID" value="QNK41481.1"/>
    <property type="molecule type" value="Genomic_DNA"/>
</dbReference>
<keyword evidence="3" id="KW-1133">Transmembrane helix</keyword>
<feature type="transmembrane region" description="Helical" evidence="3">
    <location>
        <begin position="323"/>
        <end position="343"/>
    </location>
</feature>
<dbReference type="GO" id="GO:0016757">
    <property type="term" value="F:glycosyltransferase activity"/>
    <property type="evidence" value="ECO:0007669"/>
    <property type="project" value="UniProtKB-KW"/>
</dbReference>
<dbReference type="Pfam" id="PF00535">
    <property type="entry name" value="Glycos_transf_2"/>
    <property type="match status" value="1"/>
</dbReference>
<dbReference type="PANTHER" id="PTHR22916:SF51">
    <property type="entry name" value="GLYCOSYLTRANSFERASE EPSH-RELATED"/>
    <property type="match status" value="1"/>
</dbReference>
<feature type="domain" description="Glycosyltransferase 2-like" evidence="4">
    <location>
        <begin position="5"/>
        <end position="148"/>
    </location>
</feature>
<gene>
    <name evidence="5" type="primary">epsJ</name>
    <name evidence="5" type="ORF">CAFE_01050</name>
    <name evidence="6" type="ORF">HCR03_04210</name>
</gene>
<keyword evidence="2 5" id="KW-0808">Transferase</keyword>
<keyword evidence="3" id="KW-0812">Transmembrane</keyword>
<dbReference type="RefSeq" id="WP_066643413.1">
    <property type="nucleotide sequence ID" value="NZ_CP060286.1"/>
</dbReference>
<reference evidence="5 7" key="1">
    <citation type="submission" date="2019-09" db="EMBL/GenBank/DDBJ databases">
        <title>Genome sequence of Clostridium sp. EA1.</title>
        <authorList>
            <person name="Poehlein A."/>
            <person name="Bengelsdorf F.R."/>
            <person name="Daniel R."/>
        </authorList>
    </citation>
    <scope>NUCLEOTIDE SEQUENCE [LARGE SCALE GENOMIC DNA]</scope>
    <source>
        <strain evidence="5 7">EA1</strain>
    </source>
</reference>
<accession>A0A7G8TCZ0</accession>
<dbReference type="InterPro" id="IPR029044">
    <property type="entry name" value="Nucleotide-diphossugar_trans"/>
</dbReference>
<proteinExistence type="predicted"/>
<evidence type="ECO:0000256" key="3">
    <source>
        <dbReference type="SAM" id="Phobius"/>
    </source>
</evidence>
<keyword evidence="3" id="KW-0472">Membrane</keyword>
<accession>A0A6N8HUT2</accession>
<dbReference type="EC" id="2.4.-.-" evidence="5"/>
<keyword evidence="7" id="KW-1185">Reference proteome</keyword>
<evidence type="ECO:0000313" key="8">
    <source>
        <dbReference type="Proteomes" id="UP000515909"/>
    </source>
</evidence>
<dbReference type="EMBL" id="VWXL01000003">
    <property type="protein sequence ID" value="MVB09449.1"/>
    <property type="molecule type" value="Genomic_DNA"/>
</dbReference>
<evidence type="ECO:0000256" key="1">
    <source>
        <dbReference type="ARBA" id="ARBA00022676"/>
    </source>
</evidence>
<dbReference type="KEGG" id="cfem:HCR03_04210"/>
<sequence>MPKISVIVPIYNVEKYLERCVGSILNQTFSDFEVLLVNDASTDRSLEIARKYSRDGRVRVLDKPHSGLGNTRNYGVEHAGGDYLLFVDSDDWIDENMLKNLYSAAVEYQADLVLFNFIRENLQDGEQRVCKLPINYPEFGDEVKELLITELVGPDREDSAWRHVEMLGCAWRRMYLRSWYLENGIRFGDEREIMLEDMQASVMAHCAAERLLVVGGAYYHYRYNPDSLSTRYRPHKMEMMTQCYSVIRRILTEQGLYERYAKRHLAWFLRSAVHSSLINCFSPKNPAGFLMRYREIRSILKNPYAREAVHSDYLKYGSRADRIILAVIRSGFTPLVYLFYSAYSRVLMGDTRKK</sequence>
<reference evidence="6 8" key="2">
    <citation type="submission" date="2020-08" db="EMBL/GenBank/DDBJ databases">
        <title>The isolate Caproiciproducens sp. 7D4C2 produces n-caproate at mildly acidic conditions from hexoses: genome and rBOX comparison with related strains and chain-elongating bacteria.</title>
        <authorList>
            <person name="Esquivel-Elizondo S."/>
            <person name="Bagci C."/>
            <person name="Temovska M."/>
            <person name="Jeon B.S."/>
            <person name="Bessarab I."/>
            <person name="Williams R.B.H."/>
            <person name="Huson D.H."/>
            <person name="Angenent L.T."/>
        </authorList>
    </citation>
    <scope>NUCLEOTIDE SEQUENCE [LARGE SCALE GENOMIC DNA]</scope>
    <source>
        <strain evidence="6 8">7D4C2</strain>
    </source>
</reference>
<organism evidence="5 7">
    <name type="scientific">Caproicibacter fermentans</name>
    <dbReference type="NCBI Taxonomy" id="2576756"/>
    <lineage>
        <taxon>Bacteria</taxon>
        <taxon>Bacillati</taxon>
        <taxon>Bacillota</taxon>
        <taxon>Clostridia</taxon>
        <taxon>Eubacteriales</taxon>
        <taxon>Acutalibacteraceae</taxon>
        <taxon>Caproicibacter</taxon>
    </lineage>
</organism>
<dbReference type="Gene3D" id="3.90.550.10">
    <property type="entry name" value="Spore Coat Polysaccharide Biosynthesis Protein SpsA, Chain A"/>
    <property type="match status" value="1"/>
</dbReference>
<keyword evidence="1 5" id="KW-0328">Glycosyltransferase</keyword>
<evidence type="ECO:0000259" key="4">
    <source>
        <dbReference type="Pfam" id="PF00535"/>
    </source>
</evidence>
<protein>
    <submittedName>
        <fullName evidence="6">Glycosyltransferase family 2 protein</fullName>
    </submittedName>
    <submittedName>
        <fullName evidence="5">Putative glycosyltransferase EpsJ</fullName>
        <ecNumber evidence="5">2.4.-.-</ecNumber>
    </submittedName>
</protein>
<name>A0A6N8HUT2_9FIRM</name>
<dbReference type="InterPro" id="IPR001173">
    <property type="entry name" value="Glyco_trans_2-like"/>
</dbReference>
<evidence type="ECO:0000256" key="2">
    <source>
        <dbReference type="ARBA" id="ARBA00022679"/>
    </source>
</evidence>
<dbReference type="SUPFAM" id="SSF53448">
    <property type="entry name" value="Nucleotide-diphospho-sugar transferases"/>
    <property type="match status" value="1"/>
</dbReference>
<dbReference type="PANTHER" id="PTHR22916">
    <property type="entry name" value="GLYCOSYLTRANSFERASE"/>
    <property type="match status" value="1"/>
</dbReference>
<dbReference type="AlphaFoldDB" id="A0A6N8HUT2"/>
<evidence type="ECO:0000313" key="5">
    <source>
        <dbReference type="EMBL" id="MVB09449.1"/>
    </source>
</evidence>
<dbReference type="Proteomes" id="UP000469440">
    <property type="component" value="Unassembled WGS sequence"/>
</dbReference>
<evidence type="ECO:0000313" key="6">
    <source>
        <dbReference type="EMBL" id="QNK41481.1"/>
    </source>
</evidence>
<dbReference type="Proteomes" id="UP000515909">
    <property type="component" value="Chromosome"/>
</dbReference>
<dbReference type="CDD" id="cd00761">
    <property type="entry name" value="Glyco_tranf_GTA_type"/>
    <property type="match status" value="1"/>
</dbReference>